<accession>A0ACB9I807</accession>
<sequence length="1205" mass="135843">MIFGIATRDDACAFKRLLKHINTQIPNSIPTFVLKALPMEVGVDISPEVVGVAMEFPVVDGTGLSSPPTLPPWLRRRLTETKASPSSVEEIEAKLRDADLRRQKFYEHLSSKARPKPRSPPQSAYEENLGQRLQAKLLAAEQKRSSILAKAQLRLAKLDQLRQAARTGVEVRVKKECAELGTKVELRVRQAETNRMRILKAYRQRRATLRERSSQSLIRRIARESKHKERVVAAISQKRAAAEKKRLGLLEADMEKAHARLLQVRKVAKLVTQQREIERRRLRESLEDKLQRAKRQRAEYLMQRAKLHNFVGASWTKEMQKQADHLSRKLARCWRKFLKRKTTFELAKNYSALNINKDDVKSMPFEQFALLIGTPSTLQTTKALFDRLEIRYKALTSTARGTNFNGQSDIDHLLKRVASPKRRTTPRTPARTRQVKKLGPTRSVSKTPVKLSRYQVRVVLCAYMILGHPDAVFSGQGELETALAESAKKFVHELESLINIIIQKSSEESSHRPMFRSQLAAFDSAWCAYLNSFVAWKVKDAESLEEDLVRAACQMEISMMQKCKMTPEGDNDVDLTHDMKAIQKQVTEDQKLLREKVMHLSGDAGIERMKNALSNTRITYFNAMENGSPVGSQIPHIAPSSSLQATPTADSDKRNKIEEPNRVVRALFKDDDSNPLVKDVGSFAASRSSPESQLNHSGEMVSMENELIVNEFVHGQHYYSSAYRLSGAVEDQTVVNVRETMEKAFWDGITESIQEDNYDRVVELMKEVRDELCEMAPQSWKQEIIEAIDVVILSQLLNSGSLDMEYLGQIMEFSLVSLQKLSAPANERNLKEAHQKVLSEVADICRADDSNHSYALALVKGLRFVLQQIQVLKQEISNARIKIMEPLLKGPAGFEYLGKAFEKRFGPPSDATARLPLTMRWLSSLGPTYDQDWNDHKRVLSGLQDGSPSEKPVLPSTTLRTGGSSFSNGLQTSTPTSVTDTADNQQYVECKGEKLDLLLRLGLLKLVNDVYGVTQEDLPETLKLNFLRLRLVQAQLQKIIVTATSILVLRQTLVMEQMISSPEEMETMLQKCSTELLQILDTVETAGLEEIVEVLSKTVEGFDRTNDPTKHKSRRLVMARMLRKSVQAEDSVFVKVSRAVYLATRGVVLGGSGNRGRKVAEMALRQVGAVVLTERVLEAGTVLGVMASVTKNVHGPWYDRLLENV</sequence>
<organism evidence="1 2">
    <name type="scientific">Smallanthus sonchifolius</name>
    <dbReference type="NCBI Taxonomy" id="185202"/>
    <lineage>
        <taxon>Eukaryota</taxon>
        <taxon>Viridiplantae</taxon>
        <taxon>Streptophyta</taxon>
        <taxon>Embryophyta</taxon>
        <taxon>Tracheophyta</taxon>
        <taxon>Spermatophyta</taxon>
        <taxon>Magnoliopsida</taxon>
        <taxon>eudicotyledons</taxon>
        <taxon>Gunneridae</taxon>
        <taxon>Pentapetalae</taxon>
        <taxon>asterids</taxon>
        <taxon>campanulids</taxon>
        <taxon>Asterales</taxon>
        <taxon>Asteraceae</taxon>
        <taxon>Asteroideae</taxon>
        <taxon>Heliantheae alliance</taxon>
        <taxon>Millerieae</taxon>
        <taxon>Smallanthus</taxon>
    </lineage>
</organism>
<evidence type="ECO:0000313" key="2">
    <source>
        <dbReference type="Proteomes" id="UP001056120"/>
    </source>
</evidence>
<evidence type="ECO:0000313" key="1">
    <source>
        <dbReference type="EMBL" id="KAI3803886.1"/>
    </source>
</evidence>
<keyword evidence="2" id="KW-1185">Reference proteome</keyword>
<gene>
    <name evidence="1" type="ORF">L1987_32050</name>
</gene>
<reference evidence="1 2" key="2">
    <citation type="journal article" date="2022" name="Mol. Ecol. Resour.">
        <title>The genomes of chicory, endive, great burdock and yacon provide insights into Asteraceae paleo-polyploidization history and plant inulin production.</title>
        <authorList>
            <person name="Fan W."/>
            <person name="Wang S."/>
            <person name="Wang H."/>
            <person name="Wang A."/>
            <person name="Jiang F."/>
            <person name="Liu H."/>
            <person name="Zhao H."/>
            <person name="Xu D."/>
            <person name="Zhang Y."/>
        </authorList>
    </citation>
    <scope>NUCLEOTIDE SEQUENCE [LARGE SCALE GENOMIC DNA]</scope>
    <source>
        <strain evidence="2">cv. Yunnan</strain>
        <tissue evidence="1">Leaves</tissue>
    </source>
</reference>
<dbReference type="Proteomes" id="UP001056120">
    <property type="component" value="Linkage Group LG10"/>
</dbReference>
<proteinExistence type="predicted"/>
<name>A0ACB9I807_9ASTR</name>
<dbReference type="EMBL" id="CM042027">
    <property type="protein sequence ID" value="KAI3803886.1"/>
    <property type="molecule type" value="Genomic_DNA"/>
</dbReference>
<comment type="caution">
    <text evidence="1">The sequence shown here is derived from an EMBL/GenBank/DDBJ whole genome shotgun (WGS) entry which is preliminary data.</text>
</comment>
<protein>
    <submittedName>
        <fullName evidence="1">Uncharacterized protein</fullName>
    </submittedName>
</protein>
<reference evidence="2" key="1">
    <citation type="journal article" date="2022" name="Mol. Ecol. Resour.">
        <title>The genomes of chicory, endive, great burdock and yacon provide insights into Asteraceae palaeo-polyploidization history and plant inulin production.</title>
        <authorList>
            <person name="Fan W."/>
            <person name="Wang S."/>
            <person name="Wang H."/>
            <person name="Wang A."/>
            <person name="Jiang F."/>
            <person name="Liu H."/>
            <person name="Zhao H."/>
            <person name="Xu D."/>
            <person name="Zhang Y."/>
        </authorList>
    </citation>
    <scope>NUCLEOTIDE SEQUENCE [LARGE SCALE GENOMIC DNA]</scope>
    <source>
        <strain evidence="2">cv. Yunnan</strain>
    </source>
</reference>